<keyword evidence="1" id="KW-0732">Signal</keyword>
<organism evidence="2 3">
    <name type="scientific">Lithospermum erythrorhizon</name>
    <name type="common">Purple gromwell</name>
    <name type="synonym">Lithospermum officinale var. erythrorhizon</name>
    <dbReference type="NCBI Taxonomy" id="34254"/>
    <lineage>
        <taxon>Eukaryota</taxon>
        <taxon>Viridiplantae</taxon>
        <taxon>Streptophyta</taxon>
        <taxon>Embryophyta</taxon>
        <taxon>Tracheophyta</taxon>
        <taxon>Spermatophyta</taxon>
        <taxon>Magnoliopsida</taxon>
        <taxon>eudicotyledons</taxon>
        <taxon>Gunneridae</taxon>
        <taxon>Pentapetalae</taxon>
        <taxon>asterids</taxon>
        <taxon>lamiids</taxon>
        <taxon>Boraginales</taxon>
        <taxon>Boraginaceae</taxon>
        <taxon>Boraginoideae</taxon>
        <taxon>Lithospermeae</taxon>
        <taxon>Lithospermum</taxon>
    </lineage>
</organism>
<sequence>MNPIVRTKLGVLYLNLLCIMTTFPKASADCINGRCYYDNCSYEECDPDIKYPNVCGLGCHCLDYGDGYKCGVRPHEAKGTRCVSHTDCNVQTTKDVVGYCYRISGDAQGVCSTRKITKP</sequence>
<evidence type="ECO:0000313" key="2">
    <source>
        <dbReference type="EMBL" id="GAA0156891.1"/>
    </source>
</evidence>
<dbReference type="EMBL" id="BAABME010002973">
    <property type="protein sequence ID" value="GAA0156891.1"/>
    <property type="molecule type" value="Genomic_DNA"/>
</dbReference>
<reference evidence="2 3" key="1">
    <citation type="submission" date="2024-01" db="EMBL/GenBank/DDBJ databases">
        <title>The complete chloroplast genome sequence of Lithospermum erythrorhizon: insights into the phylogenetic relationship among Boraginaceae species and the maternal lineages of purple gromwells.</title>
        <authorList>
            <person name="Okada T."/>
            <person name="Watanabe K."/>
        </authorList>
    </citation>
    <scope>NUCLEOTIDE SEQUENCE [LARGE SCALE GENOMIC DNA]</scope>
</reference>
<dbReference type="Proteomes" id="UP001454036">
    <property type="component" value="Unassembled WGS sequence"/>
</dbReference>
<gene>
    <name evidence="2" type="ORF">LIER_14276</name>
</gene>
<feature type="chain" id="PRO_5043999678" evidence="1">
    <location>
        <begin position="29"/>
        <end position="119"/>
    </location>
</feature>
<evidence type="ECO:0000313" key="3">
    <source>
        <dbReference type="Proteomes" id="UP001454036"/>
    </source>
</evidence>
<keyword evidence="3" id="KW-1185">Reference proteome</keyword>
<name>A0AAV3Q1U3_LITER</name>
<feature type="signal peptide" evidence="1">
    <location>
        <begin position="1"/>
        <end position="28"/>
    </location>
</feature>
<proteinExistence type="predicted"/>
<evidence type="ECO:0000256" key="1">
    <source>
        <dbReference type="SAM" id="SignalP"/>
    </source>
</evidence>
<protein>
    <submittedName>
        <fullName evidence="2">Uncharacterized protein</fullName>
    </submittedName>
</protein>
<dbReference type="AlphaFoldDB" id="A0AAV3Q1U3"/>
<accession>A0AAV3Q1U3</accession>
<comment type="caution">
    <text evidence="2">The sequence shown here is derived from an EMBL/GenBank/DDBJ whole genome shotgun (WGS) entry which is preliminary data.</text>
</comment>